<accession>A0A8H6H8Y3</accession>
<reference evidence="1 2" key="1">
    <citation type="submission" date="2020-07" db="EMBL/GenBank/DDBJ databases">
        <title>Comparative genomics of pyrophilous fungi reveals a link between fire events and developmental genes.</title>
        <authorList>
            <consortium name="DOE Joint Genome Institute"/>
            <person name="Steindorff A.S."/>
            <person name="Carver A."/>
            <person name="Calhoun S."/>
            <person name="Stillman K."/>
            <person name="Liu H."/>
            <person name="Lipzen A."/>
            <person name="Pangilinan J."/>
            <person name="Labutti K."/>
            <person name="Bruns T.D."/>
            <person name="Grigoriev I.V."/>
        </authorList>
    </citation>
    <scope>NUCLEOTIDE SEQUENCE [LARGE SCALE GENOMIC DNA]</scope>
    <source>
        <strain evidence="1 2">CBS 144469</strain>
    </source>
</reference>
<dbReference type="AlphaFoldDB" id="A0A8H6H8Y3"/>
<keyword evidence="2" id="KW-1185">Reference proteome</keyword>
<name>A0A8H6H8Y3_9AGAR</name>
<organism evidence="1 2">
    <name type="scientific">Ephemerocybe angulata</name>
    <dbReference type="NCBI Taxonomy" id="980116"/>
    <lineage>
        <taxon>Eukaryota</taxon>
        <taxon>Fungi</taxon>
        <taxon>Dikarya</taxon>
        <taxon>Basidiomycota</taxon>
        <taxon>Agaricomycotina</taxon>
        <taxon>Agaricomycetes</taxon>
        <taxon>Agaricomycetidae</taxon>
        <taxon>Agaricales</taxon>
        <taxon>Agaricineae</taxon>
        <taxon>Psathyrellaceae</taxon>
        <taxon>Ephemerocybe</taxon>
    </lineage>
</organism>
<proteinExistence type="predicted"/>
<comment type="caution">
    <text evidence="1">The sequence shown here is derived from an EMBL/GenBank/DDBJ whole genome shotgun (WGS) entry which is preliminary data.</text>
</comment>
<dbReference type="Proteomes" id="UP000521943">
    <property type="component" value="Unassembled WGS sequence"/>
</dbReference>
<gene>
    <name evidence="1" type="ORF">DFP72DRAFT_1083998</name>
</gene>
<dbReference type="EMBL" id="JACGCI010000248">
    <property type="protein sequence ID" value="KAF6741421.1"/>
    <property type="molecule type" value="Genomic_DNA"/>
</dbReference>
<sequence>MFSGTPIEDFDLIFLHHLPKLLALDLNDTGVGNEVVFLLVPLKRTLETLSLTIFALDPPFS</sequence>
<evidence type="ECO:0000313" key="1">
    <source>
        <dbReference type="EMBL" id="KAF6741421.1"/>
    </source>
</evidence>
<evidence type="ECO:0000313" key="2">
    <source>
        <dbReference type="Proteomes" id="UP000521943"/>
    </source>
</evidence>
<protein>
    <submittedName>
        <fullName evidence="1">Uncharacterized protein</fullName>
    </submittedName>
</protein>